<evidence type="ECO:0000313" key="11">
    <source>
        <dbReference type="EMBL" id="SEO73511.1"/>
    </source>
</evidence>
<keyword evidence="12" id="KW-1185">Reference proteome</keyword>
<comment type="similarity">
    <text evidence="10">Belongs to the LpxB family.</text>
</comment>
<comment type="catalytic activity">
    <reaction evidence="9 10">
        <text>a lipid X + a UDP-2-N,3-O-bis[(3R)-3-hydroxyacyl]-alpha-D-glucosamine = a lipid A disaccharide + UDP + H(+)</text>
        <dbReference type="Rhea" id="RHEA:67828"/>
        <dbReference type="ChEBI" id="CHEBI:15378"/>
        <dbReference type="ChEBI" id="CHEBI:58223"/>
        <dbReference type="ChEBI" id="CHEBI:137748"/>
        <dbReference type="ChEBI" id="CHEBI:176338"/>
        <dbReference type="ChEBI" id="CHEBI:176343"/>
        <dbReference type="EC" id="2.4.1.182"/>
    </reaction>
</comment>
<dbReference type="GO" id="GO:0009245">
    <property type="term" value="P:lipid A biosynthetic process"/>
    <property type="evidence" value="ECO:0007669"/>
    <property type="project" value="UniProtKB-UniRule"/>
</dbReference>
<dbReference type="PANTHER" id="PTHR30372:SF4">
    <property type="entry name" value="LIPID-A-DISACCHARIDE SYNTHASE, MITOCHONDRIAL-RELATED"/>
    <property type="match status" value="1"/>
</dbReference>
<evidence type="ECO:0000313" key="12">
    <source>
        <dbReference type="Proteomes" id="UP000198847"/>
    </source>
</evidence>
<organism evidence="11 12">
    <name type="scientific">Propionispora vibrioides</name>
    <dbReference type="NCBI Taxonomy" id="112903"/>
    <lineage>
        <taxon>Bacteria</taxon>
        <taxon>Bacillati</taxon>
        <taxon>Bacillota</taxon>
        <taxon>Negativicutes</taxon>
        <taxon>Selenomonadales</taxon>
        <taxon>Sporomusaceae</taxon>
        <taxon>Propionispora</taxon>
    </lineage>
</organism>
<dbReference type="Gene3D" id="3.40.50.2000">
    <property type="entry name" value="Glycogen Phosphorylase B"/>
    <property type="match status" value="1"/>
</dbReference>
<keyword evidence="7 10" id="KW-0808">Transferase</keyword>
<dbReference type="STRING" id="112903.SAMN04490178_104195"/>
<dbReference type="PANTHER" id="PTHR30372">
    <property type="entry name" value="LIPID-A-DISACCHARIDE SYNTHASE"/>
    <property type="match status" value="1"/>
</dbReference>
<name>A0A1H8S491_9FIRM</name>
<evidence type="ECO:0000256" key="2">
    <source>
        <dbReference type="ARBA" id="ARBA00012687"/>
    </source>
</evidence>
<comment type="pathway">
    <text evidence="10">Bacterial outer membrane biogenesis; LPS lipid A biosynthesis.</text>
</comment>
<keyword evidence="6 10" id="KW-0328">Glycosyltransferase</keyword>
<evidence type="ECO:0000256" key="5">
    <source>
        <dbReference type="ARBA" id="ARBA00022556"/>
    </source>
</evidence>
<evidence type="ECO:0000256" key="3">
    <source>
        <dbReference type="ARBA" id="ARBA00020902"/>
    </source>
</evidence>
<evidence type="ECO:0000256" key="9">
    <source>
        <dbReference type="ARBA" id="ARBA00048975"/>
    </source>
</evidence>
<evidence type="ECO:0000256" key="8">
    <source>
        <dbReference type="ARBA" id="ARBA00023098"/>
    </source>
</evidence>
<dbReference type="RefSeq" id="WP_091744602.1">
    <property type="nucleotide sequence ID" value="NZ_FODY01000004.1"/>
</dbReference>
<dbReference type="EMBL" id="FODY01000004">
    <property type="protein sequence ID" value="SEO73511.1"/>
    <property type="molecule type" value="Genomic_DNA"/>
</dbReference>
<comment type="function">
    <text evidence="1 10">Condensation of UDP-2,3-diacylglucosamine and 2,3-diacylglucosamine-1-phosphate to form lipid A disaccharide, a precursor of lipid A, a phosphorylated glycolipid that anchors the lipopolysaccharide to the outer membrane of the cell.</text>
</comment>
<sequence length="383" mass="42375">MHKIMISVGEASGDLHGASLAEALRQLEPDIAVFGMGGQAMRDAGVDIVYDIADINVMGFVEVIRNLPRLFRLKDSLVALMAAEKPDVLVVIDYPDFNMRLAKAAKKQDIPVVYYISPQVWIWRKDRAKDIAAMTEQVAAIFPFEADVYREAGANVTFVGHPLLDIVKPNWDKETAYQHFAVDPEHPVVLLMPGSRKQEVDQLLDIMLSAAEKIRRVMPECQFLLPAATTISREMLQNKLDKYSLPVQITTGNTYDLMQIANLAIAASGTATLETALMQVPTIVVYKTSPITYFIGKQLIKIPYVSLPNIIAGRQIVPELLQEEANADRVADEALRILSDWDIYSQTIEDLIAMRQTLGSGGAVRRTAELVLEVAAQQAGGKE</sequence>
<dbReference type="HAMAP" id="MF_00392">
    <property type="entry name" value="LpxB"/>
    <property type="match status" value="1"/>
</dbReference>
<dbReference type="NCBIfam" id="TIGR00215">
    <property type="entry name" value="lpxB"/>
    <property type="match status" value="1"/>
</dbReference>
<dbReference type="GO" id="GO:0008915">
    <property type="term" value="F:lipid-A-disaccharide synthase activity"/>
    <property type="evidence" value="ECO:0007669"/>
    <property type="project" value="UniProtKB-UniRule"/>
</dbReference>
<dbReference type="UniPathway" id="UPA00973"/>
<dbReference type="OrthoDB" id="9801642at2"/>
<dbReference type="InterPro" id="IPR003835">
    <property type="entry name" value="Glyco_trans_19"/>
</dbReference>
<accession>A0A1H8S491</accession>
<keyword evidence="4 10" id="KW-0444">Lipid biosynthesis</keyword>
<evidence type="ECO:0000256" key="7">
    <source>
        <dbReference type="ARBA" id="ARBA00022679"/>
    </source>
</evidence>
<proteinExistence type="inferred from homology"/>
<evidence type="ECO:0000256" key="1">
    <source>
        <dbReference type="ARBA" id="ARBA00002056"/>
    </source>
</evidence>
<keyword evidence="5 10" id="KW-0441">Lipid A biosynthesis</keyword>
<reference evidence="11 12" key="1">
    <citation type="submission" date="2016-10" db="EMBL/GenBank/DDBJ databases">
        <authorList>
            <person name="de Groot N.N."/>
        </authorList>
    </citation>
    <scope>NUCLEOTIDE SEQUENCE [LARGE SCALE GENOMIC DNA]</scope>
    <source>
        <strain evidence="11 12">DSM 13305</strain>
    </source>
</reference>
<keyword evidence="8 10" id="KW-0443">Lipid metabolism</keyword>
<evidence type="ECO:0000256" key="6">
    <source>
        <dbReference type="ARBA" id="ARBA00022676"/>
    </source>
</evidence>
<dbReference type="AlphaFoldDB" id="A0A1H8S491"/>
<protein>
    <recommendedName>
        <fullName evidence="3 10">Lipid-A-disaccharide synthase</fullName>
        <ecNumber evidence="2 10">2.4.1.182</ecNumber>
    </recommendedName>
</protein>
<dbReference type="EC" id="2.4.1.182" evidence="2 10"/>
<dbReference type="GO" id="GO:0016020">
    <property type="term" value="C:membrane"/>
    <property type="evidence" value="ECO:0007669"/>
    <property type="project" value="GOC"/>
</dbReference>
<dbReference type="SUPFAM" id="SSF53756">
    <property type="entry name" value="UDP-Glycosyltransferase/glycogen phosphorylase"/>
    <property type="match status" value="1"/>
</dbReference>
<dbReference type="Pfam" id="PF02684">
    <property type="entry name" value="LpxB"/>
    <property type="match status" value="1"/>
</dbReference>
<evidence type="ECO:0000256" key="4">
    <source>
        <dbReference type="ARBA" id="ARBA00022516"/>
    </source>
</evidence>
<evidence type="ECO:0000256" key="10">
    <source>
        <dbReference type="HAMAP-Rule" id="MF_00392"/>
    </source>
</evidence>
<gene>
    <name evidence="10" type="primary">lpxB</name>
    <name evidence="11" type="ORF">SAMN04490178_104195</name>
</gene>
<dbReference type="GO" id="GO:0005543">
    <property type="term" value="F:phospholipid binding"/>
    <property type="evidence" value="ECO:0007669"/>
    <property type="project" value="TreeGrafter"/>
</dbReference>
<dbReference type="Proteomes" id="UP000198847">
    <property type="component" value="Unassembled WGS sequence"/>
</dbReference>